<keyword evidence="4" id="KW-1185">Reference proteome</keyword>
<feature type="signal peptide" evidence="1">
    <location>
        <begin position="1"/>
        <end position="30"/>
    </location>
</feature>
<evidence type="ECO:0000313" key="3">
    <source>
        <dbReference type="EMBL" id="QBO36721.1"/>
    </source>
</evidence>
<dbReference type="GO" id="GO:0008081">
    <property type="term" value="F:phosphoric diester hydrolase activity"/>
    <property type="evidence" value="ECO:0007669"/>
    <property type="project" value="InterPro"/>
</dbReference>
<dbReference type="InterPro" id="IPR030395">
    <property type="entry name" value="GP_PDE_dom"/>
</dbReference>
<sequence length="276" mass="30880">MLMKQLQRTLIITSVFLLSVPVIFSPTASASSNRTTLISHRGAQGNGYAEHTYAAYDRAIREGTRYIDTDLQSSKSGTLYVSHDATANRMTNGSGAFVKKSNAQINRLKVNVGRWGRGRGDRIHTMYAVFSRYGSRKSIKFSIELKNGAKQADAFVSLVKSLEKKYPGLRKRIIAQSFSRAGLDTVRKGLPGIRGTMKIYGSNMTTNDLQKTLQDPLITIVSVKRNRVSALKNKVHRAGKKISVYTISDTRNLKKFKKMKVDYLYTNNTARGLRVF</sequence>
<dbReference type="KEGG" id="wei:EQG49_09735"/>
<evidence type="ECO:0000259" key="2">
    <source>
        <dbReference type="PROSITE" id="PS51704"/>
    </source>
</evidence>
<dbReference type="Pfam" id="PF03009">
    <property type="entry name" value="GDPD"/>
    <property type="match status" value="1"/>
</dbReference>
<protein>
    <recommendedName>
        <fullName evidence="2">GP-PDE domain-containing protein</fullName>
    </recommendedName>
</protein>
<dbReference type="EMBL" id="CP037940">
    <property type="protein sequence ID" value="QBO36721.1"/>
    <property type="molecule type" value="Genomic_DNA"/>
</dbReference>
<feature type="chain" id="PRO_5020424985" description="GP-PDE domain-containing protein" evidence="1">
    <location>
        <begin position="31"/>
        <end position="276"/>
    </location>
</feature>
<dbReference type="SUPFAM" id="SSF51695">
    <property type="entry name" value="PLC-like phosphodiesterases"/>
    <property type="match status" value="1"/>
</dbReference>
<dbReference type="PROSITE" id="PS51704">
    <property type="entry name" value="GP_PDE"/>
    <property type="match status" value="1"/>
</dbReference>
<name>A0A4P6YVD2_9LACO</name>
<dbReference type="Gene3D" id="3.20.20.190">
    <property type="entry name" value="Phosphatidylinositol (PI) phosphodiesterase"/>
    <property type="match status" value="1"/>
</dbReference>
<gene>
    <name evidence="3" type="ORF">EQG49_09735</name>
</gene>
<dbReference type="RefSeq" id="WP_133363798.1">
    <property type="nucleotide sequence ID" value="NZ_CP037940.1"/>
</dbReference>
<dbReference type="PANTHER" id="PTHR46211:SF14">
    <property type="entry name" value="GLYCEROPHOSPHODIESTER PHOSPHODIESTERASE"/>
    <property type="match status" value="1"/>
</dbReference>
<organism evidence="3 4">
    <name type="scientific">Periweissella cryptocerci</name>
    <dbReference type="NCBI Taxonomy" id="2506420"/>
    <lineage>
        <taxon>Bacteria</taxon>
        <taxon>Bacillati</taxon>
        <taxon>Bacillota</taxon>
        <taxon>Bacilli</taxon>
        <taxon>Lactobacillales</taxon>
        <taxon>Lactobacillaceae</taxon>
        <taxon>Periweissella</taxon>
    </lineage>
</organism>
<dbReference type="Proteomes" id="UP000292886">
    <property type="component" value="Chromosome"/>
</dbReference>
<reference evidence="4" key="1">
    <citation type="submission" date="2019-03" db="EMBL/GenBank/DDBJ databases">
        <title>Weissella sp. 26KH-42 Genome sequencing.</title>
        <authorList>
            <person name="Heo J."/>
            <person name="Kim S.-J."/>
            <person name="Kim J.-S."/>
            <person name="Hong S.-B."/>
            <person name="Kwon S.-W."/>
        </authorList>
    </citation>
    <scope>NUCLEOTIDE SEQUENCE [LARGE SCALE GENOMIC DNA]</scope>
    <source>
        <strain evidence="4">26KH-42</strain>
    </source>
</reference>
<dbReference type="PANTHER" id="PTHR46211">
    <property type="entry name" value="GLYCEROPHOSPHORYL DIESTER PHOSPHODIESTERASE"/>
    <property type="match status" value="1"/>
</dbReference>
<dbReference type="AlphaFoldDB" id="A0A4P6YVD2"/>
<proteinExistence type="predicted"/>
<evidence type="ECO:0000313" key="4">
    <source>
        <dbReference type="Proteomes" id="UP000292886"/>
    </source>
</evidence>
<accession>A0A4P6YVD2</accession>
<dbReference type="OrthoDB" id="384721at2"/>
<dbReference type="InterPro" id="IPR017946">
    <property type="entry name" value="PLC-like_Pdiesterase_TIM-brl"/>
</dbReference>
<feature type="domain" description="GP-PDE" evidence="2">
    <location>
        <begin position="35"/>
        <end position="276"/>
    </location>
</feature>
<dbReference type="GO" id="GO:0006629">
    <property type="term" value="P:lipid metabolic process"/>
    <property type="evidence" value="ECO:0007669"/>
    <property type="project" value="InterPro"/>
</dbReference>
<keyword evidence="1" id="KW-0732">Signal</keyword>
<evidence type="ECO:0000256" key="1">
    <source>
        <dbReference type="SAM" id="SignalP"/>
    </source>
</evidence>